<sequence>MHLLSQTYCSLVSSKCPAYSTICLESVRAGEGVRYSH</sequence>
<evidence type="ECO:0000313" key="1">
    <source>
        <dbReference type="EMBL" id="JAH49911.1"/>
    </source>
</evidence>
<reference evidence="1" key="2">
    <citation type="journal article" date="2015" name="Fish Shellfish Immunol.">
        <title>Early steps in the European eel (Anguilla anguilla)-Vibrio vulnificus interaction in the gills: Role of the RtxA13 toxin.</title>
        <authorList>
            <person name="Callol A."/>
            <person name="Pajuelo D."/>
            <person name="Ebbesson L."/>
            <person name="Teles M."/>
            <person name="MacKenzie S."/>
            <person name="Amaro C."/>
        </authorList>
    </citation>
    <scope>NUCLEOTIDE SEQUENCE</scope>
</reference>
<accession>A0A0E9T8G7</accession>
<reference evidence="1" key="1">
    <citation type="submission" date="2014-11" db="EMBL/GenBank/DDBJ databases">
        <authorList>
            <person name="Amaro Gonzalez C."/>
        </authorList>
    </citation>
    <scope>NUCLEOTIDE SEQUENCE</scope>
</reference>
<dbReference type="EMBL" id="GBXM01058666">
    <property type="protein sequence ID" value="JAH49911.1"/>
    <property type="molecule type" value="Transcribed_RNA"/>
</dbReference>
<proteinExistence type="predicted"/>
<organism evidence="1">
    <name type="scientific">Anguilla anguilla</name>
    <name type="common">European freshwater eel</name>
    <name type="synonym">Muraena anguilla</name>
    <dbReference type="NCBI Taxonomy" id="7936"/>
    <lineage>
        <taxon>Eukaryota</taxon>
        <taxon>Metazoa</taxon>
        <taxon>Chordata</taxon>
        <taxon>Craniata</taxon>
        <taxon>Vertebrata</taxon>
        <taxon>Euteleostomi</taxon>
        <taxon>Actinopterygii</taxon>
        <taxon>Neopterygii</taxon>
        <taxon>Teleostei</taxon>
        <taxon>Anguilliformes</taxon>
        <taxon>Anguillidae</taxon>
        <taxon>Anguilla</taxon>
    </lineage>
</organism>
<protein>
    <submittedName>
        <fullName evidence="1">Uncharacterized protein</fullName>
    </submittedName>
</protein>
<dbReference type="AlphaFoldDB" id="A0A0E9T8G7"/>
<name>A0A0E9T8G7_ANGAN</name>